<dbReference type="GO" id="GO:0022904">
    <property type="term" value="P:respiratory electron transport chain"/>
    <property type="evidence" value="ECO:0007669"/>
    <property type="project" value="InterPro"/>
</dbReference>
<organism evidence="13 14">
    <name type="scientific">Caldivirga maquilingensis (strain ATCC 700844 / DSM 13496 / JCM 10307 / IC-167)</name>
    <dbReference type="NCBI Taxonomy" id="397948"/>
    <lineage>
        <taxon>Archaea</taxon>
        <taxon>Thermoproteota</taxon>
        <taxon>Thermoprotei</taxon>
        <taxon>Thermoproteales</taxon>
        <taxon>Thermoproteaceae</taxon>
        <taxon>Caldivirga</taxon>
    </lineage>
</organism>
<dbReference type="PROSITE" id="PS51002">
    <property type="entry name" value="CYTB_NTER"/>
    <property type="match status" value="1"/>
</dbReference>
<feature type="transmembrane region" description="Helical" evidence="10">
    <location>
        <begin position="450"/>
        <end position="473"/>
    </location>
</feature>
<dbReference type="InterPro" id="IPR005798">
    <property type="entry name" value="Cyt_b/b6_C"/>
</dbReference>
<name>A8MBM3_CALMQ</name>
<accession>A8MBM3</accession>
<evidence type="ECO:0000256" key="8">
    <source>
        <dbReference type="ARBA" id="ARBA00023004"/>
    </source>
</evidence>
<evidence type="ECO:0000256" key="10">
    <source>
        <dbReference type="SAM" id="Phobius"/>
    </source>
</evidence>
<dbReference type="SUPFAM" id="SSF81342">
    <property type="entry name" value="Transmembrane di-heme cytochromes"/>
    <property type="match status" value="1"/>
</dbReference>
<dbReference type="PROSITE" id="PS51003">
    <property type="entry name" value="CYTB_CTER"/>
    <property type="match status" value="1"/>
</dbReference>
<feature type="domain" description="Cytochrome b/b6 N-terminal region profile" evidence="11">
    <location>
        <begin position="26"/>
        <end position="229"/>
    </location>
</feature>
<dbReference type="RefSeq" id="WP_012186975.1">
    <property type="nucleotide sequence ID" value="NC_009954.1"/>
</dbReference>
<evidence type="ECO:0000256" key="5">
    <source>
        <dbReference type="ARBA" id="ARBA00022723"/>
    </source>
</evidence>
<feature type="transmembrane region" description="Helical" evidence="10">
    <location>
        <begin position="135"/>
        <end position="156"/>
    </location>
</feature>
<dbReference type="PANTHER" id="PTHR19271:SF16">
    <property type="entry name" value="CYTOCHROME B"/>
    <property type="match status" value="1"/>
</dbReference>
<dbReference type="GeneID" id="5709790"/>
<feature type="transmembrane region" description="Helical" evidence="10">
    <location>
        <begin position="253"/>
        <end position="277"/>
    </location>
</feature>
<protein>
    <submittedName>
        <fullName evidence="13">Cytochrome b/b6 domain</fullName>
    </submittedName>
</protein>
<keyword evidence="5" id="KW-0479">Metal-binding</keyword>
<feature type="transmembrane region" description="Helical" evidence="10">
    <location>
        <begin position="168"/>
        <end position="186"/>
    </location>
</feature>
<dbReference type="EMBL" id="CP000852">
    <property type="protein sequence ID" value="ABW02756.1"/>
    <property type="molecule type" value="Genomic_DNA"/>
</dbReference>
<dbReference type="Proteomes" id="UP000001137">
    <property type="component" value="Chromosome"/>
</dbReference>
<dbReference type="GO" id="GO:0016020">
    <property type="term" value="C:membrane"/>
    <property type="evidence" value="ECO:0007669"/>
    <property type="project" value="UniProtKB-SubCell"/>
</dbReference>
<dbReference type="GO" id="GO:0016491">
    <property type="term" value="F:oxidoreductase activity"/>
    <property type="evidence" value="ECO:0007669"/>
    <property type="project" value="InterPro"/>
</dbReference>
<comment type="subcellular location">
    <subcellularLocation>
        <location evidence="1">Membrane</location>
        <topology evidence="1">Multi-pass membrane protein</topology>
    </subcellularLocation>
</comment>
<evidence type="ECO:0000313" key="13">
    <source>
        <dbReference type="EMBL" id="ABW02756.1"/>
    </source>
</evidence>
<reference evidence="13 14" key="1">
    <citation type="submission" date="2007-10" db="EMBL/GenBank/DDBJ databases">
        <title>Complete sequence of Caldivirga maquilingensis IC-167.</title>
        <authorList>
            <consortium name="US DOE Joint Genome Institute"/>
            <person name="Copeland A."/>
            <person name="Lucas S."/>
            <person name="Lapidus A."/>
            <person name="Barry K."/>
            <person name="Glavina del Rio T."/>
            <person name="Dalin E."/>
            <person name="Tice H."/>
            <person name="Pitluck S."/>
            <person name="Saunders E."/>
            <person name="Brettin T."/>
            <person name="Bruce D."/>
            <person name="Detter J.C."/>
            <person name="Han C."/>
            <person name="Schmutz J."/>
            <person name="Larimer F."/>
            <person name="Land M."/>
            <person name="Hauser L."/>
            <person name="Kyrpides N."/>
            <person name="Ivanova N."/>
            <person name="Biddle J.F."/>
            <person name="Zhang Z."/>
            <person name="Fitz-Gibbon S.T."/>
            <person name="Lowe T.M."/>
            <person name="Saltikov C."/>
            <person name="House C.H."/>
            <person name="Richardson P."/>
        </authorList>
    </citation>
    <scope>NUCLEOTIDE SEQUENCE [LARGE SCALE GENOMIC DNA]</scope>
    <source>
        <strain evidence="14">ATCC 700844 / DSM 13496 / JCM 10307 / IC-167</strain>
    </source>
</reference>
<feature type="transmembrane region" description="Helical" evidence="10">
    <location>
        <begin position="58"/>
        <end position="78"/>
    </location>
</feature>
<dbReference type="InterPro" id="IPR036150">
    <property type="entry name" value="Cyt_b/b6_C_sf"/>
</dbReference>
<dbReference type="Gene3D" id="1.20.810.10">
    <property type="entry name" value="Cytochrome Bc1 Complex, Chain C"/>
    <property type="match status" value="1"/>
</dbReference>
<evidence type="ECO:0000259" key="11">
    <source>
        <dbReference type="PROSITE" id="PS51002"/>
    </source>
</evidence>
<dbReference type="SUPFAM" id="SSF81648">
    <property type="entry name" value="a domain/subunit of cytochrome bc1 complex (Ubiquinol-cytochrome c reductase)"/>
    <property type="match status" value="1"/>
</dbReference>
<keyword evidence="3" id="KW-0349">Heme</keyword>
<sequence length="514" mass="56963">MGLRDAVNNASNRIRSIINSVRGFSIEKWLEERTRLSELPLVGVPDYMLSLRYWTGGLVASAFFWQVVTGLILLLYYQPSNPYDSTMSLINNTIWGKVLLASHLYGAYVMIFLMLVHMFRNYFEGSYKRPRELQWFIGVIMGAVTFGIAFFGYSLIGDTLSVDGADVAKGLIQGFPGGSTILTILFGTGSEIEQYTRVLAWHIILAALLMLLLLLHLGLAEQHGIMPDPRRHGYRAPALYDKSKVPPWWPRNFLYTVAILFWTWGFIILIPSILLMLPPNSIPILFSPLPGPPPTSPQAASIPPYPLWFFLYVYKIVDFGIPAFSGTQGAAVAVTVGGIIPLLFLLLLPFLDRSDKLHPLDRIGFTIVMVWLLVVWLSLYSVLGALTPGVIIPPSIVALITLPPTVVIIGGLLAVRRIWVNQLKRYNGTVTAGTVTDLKSKAKEIALKRAYATLALIVLTAVEIAIMAVFWRIAPYLTPKDSQVAGALVGVGLIVFGEVIALYRYIAYPPKVTE</sequence>
<keyword evidence="8" id="KW-0408">Iron</keyword>
<evidence type="ECO:0000256" key="6">
    <source>
        <dbReference type="ARBA" id="ARBA00022982"/>
    </source>
</evidence>
<proteinExistence type="predicted"/>
<keyword evidence="14" id="KW-1185">Reference proteome</keyword>
<evidence type="ECO:0000256" key="4">
    <source>
        <dbReference type="ARBA" id="ARBA00022692"/>
    </source>
</evidence>
<evidence type="ECO:0000313" key="14">
    <source>
        <dbReference type="Proteomes" id="UP000001137"/>
    </source>
</evidence>
<feature type="transmembrane region" description="Helical" evidence="10">
    <location>
        <begin position="98"/>
        <end position="123"/>
    </location>
</feature>
<dbReference type="HOGENOM" id="CLU_038033_0_0_2"/>
<dbReference type="PANTHER" id="PTHR19271">
    <property type="entry name" value="CYTOCHROME B"/>
    <property type="match status" value="1"/>
</dbReference>
<dbReference type="AlphaFoldDB" id="A8MBM3"/>
<evidence type="ECO:0000259" key="12">
    <source>
        <dbReference type="PROSITE" id="PS51003"/>
    </source>
</evidence>
<feature type="transmembrane region" description="Helical" evidence="10">
    <location>
        <begin position="395"/>
        <end position="415"/>
    </location>
</feature>
<feature type="transmembrane region" description="Helical" evidence="10">
    <location>
        <begin position="485"/>
        <end position="506"/>
    </location>
</feature>
<dbReference type="STRING" id="397948.Cmaq_1939"/>
<evidence type="ECO:0000256" key="2">
    <source>
        <dbReference type="ARBA" id="ARBA00022448"/>
    </source>
</evidence>
<dbReference type="GO" id="GO:0009055">
    <property type="term" value="F:electron transfer activity"/>
    <property type="evidence" value="ECO:0007669"/>
    <property type="project" value="InterPro"/>
</dbReference>
<keyword evidence="7 10" id="KW-1133">Transmembrane helix</keyword>
<dbReference type="KEGG" id="cma:Cmaq_1939"/>
<dbReference type="eggNOG" id="arCOG01721">
    <property type="taxonomic scope" value="Archaea"/>
</dbReference>
<dbReference type="InterPro" id="IPR027387">
    <property type="entry name" value="Cytb/b6-like_sf"/>
</dbReference>
<dbReference type="GO" id="GO:0046872">
    <property type="term" value="F:metal ion binding"/>
    <property type="evidence" value="ECO:0007669"/>
    <property type="project" value="UniProtKB-KW"/>
</dbReference>
<dbReference type="InterPro" id="IPR016174">
    <property type="entry name" value="Di-haem_cyt_TM"/>
</dbReference>
<dbReference type="InterPro" id="IPR005797">
    <property type="entry name" value="Cyt_b/b6_N"/>
</dbReference>
<evidence type="ECO:0000256" key="3">
    <source>
        <dbReference type="ARBA" id="ARBA00022617"/>
    </source>
</evidence>
<feature type="transmembrane region" description="Helical" evidence="10">
    <location>
        <begin position="198"/>
        <end position="219"/>
    </location>
</feature>
<evidence type="ECO:0000256" key="7">
    <source>
        <dbReference type="ARBA" id="ARBA00022989"/>
    </source>
</evidence>
<keyword evidence="2" id="KW-0813">Transport</keyword>
<evidence type="ECO:0000256" key="1">
    <source>
        <dbReference type="ARBA" id="ARBA00004141"/>
    </source>
</evidence>
<keyword evidence="6" id="KW-0249">Electron transport</keyword>
<gene>
    <name evidence="13" type="ordered locus">Cmaq_1939</name>
</gene>
<keyword evidence="4 10" id="KW-0812">Transmembrane</keyword>
<evidence type="ECO:0000256" key="9">
    <source>
        <dbReference type="ARBA" id="ARBA00023136"/>
    </source>
</evidence>
<feature type="transmembrane region" description="Helical" evidence="10">
    <location>
        <begin position="330"/>
        <end position="351"/>
    </location>
</feature>
<keyword evidence="9 10" id="KW-0472">Membrane</keyword>
<dbReference type="OrthoDB" id="55795at2157"/>
<feature type="transmembrane region" description="Helical" evidence="10">
    <location>
        <begin position="363"/>
        <end position="383"/>
    </location>
</feature>
<feature type="domain" description="Cytochrome b/b6 C-terminal region profile" evidence="12">
    <location>
        <begin position="235"/>
        <end position="388"/>
    </location>
</feature>
<dbReference type="Pfam" id="PF13631">
    <property type="entry name" value="Cytochrom_B_N_2"/>
    <property type="match status" value="1"/>
</dbReference>